<organism evidence="1 2">
    <name type="scientific">Candidatus Enterovibrio escicola</name>
    <dbReference type="NCBI Taxonomy" id="1927127"/>
    <lineage>
        <taxon>Bacteria</taxon>
        <taxon>Pseudomonadati</taxon>
        <taxon>Pseudomonadota</taxon>
        <taxon>Gammaproteobacteria</taxon>
        <taxon>Vibrionales</taxon>
        <taxon>Vibrionaceae</taxon>
        <taxon>Enterovibrio</taxon>
    </lineage>
</organism>
<keyword evidence="2" id="KW-1185">Reference proteome</keyword>
<evidence type="ECO:0000313" key="2">
    <source>
        <dbReference type="Proteomes" id="UP000219020"/>
    </source>
</evidence>
<dbReference type="AlphaFoldDB" id="A0A2A5T7H6"/>
<comment type="caution">
    <text evidence="1">The sequence shown here is derived from an EMBL/GenBank/DDBJ whole genome shotgun (WGS) entry which is preliminary data.</text>
</comment>
<accession>A0A2A5T7H6</accession>
<evidence type="ECO:0000313" key="1">
    <source>
        <dbReference type="EMBL" id="PCS24082.1"/>
    </source>
</evidence>
<sequence>MVFHGTYFSKYLNSLQFLRLDHHGVKLEVMVGKIKHNISTQKQYNQKLVSV</sequence>
<proteinExistence type="predicted"/>
<name>A0A2A5T7H6_9GAMM</name>
<dbReference type="EMBL" id="NBYY01000006">
    <property type="protein sequence ID" value="PCS24082.1"/>
    <property type="molecule type" value="Genomic_DNA"/>
</dbReference>
<protein>
    <submittedName>
        <fullName evidence="1">Mobile element protein</fullName>
    </submittedName>
</protein>
<reference evidence="2" key="1">
    <citation type="submission" date="2017-04" db="EMBL/GenBank/DDBJ databases">
        <title>Genome evolution of the luminous symbionts of deep sea anglerfish.</title>
        <authorList>
            <person name="Hendry T.A."/>
        </authorList>
    </citation>
    <scope>NUCLEOTIDE SEQUENCE [LARGE SCALE GENOMIC DNA]</scope>
</reference>
<gene>
    <name evidence="1" type="ORF">BTN49_0275</name>
</gene>
<dbReference type="Proteomes" id="UP000219020">
    <property type="component" value="Unassembled WGS sequence"/>
</dbReference>